<sequence length="409" mass="43773">MEMSASNAQCEQKRLDALARYDILDTPREEAFDRITRLVRRILKVPMATVTFLDGHRQWFKAREGVANCEDERRIAFCDMTIRENAPLIVTDASADPRFASNPLVTGAPHLRFYAGIPLRTSEGQNIGTLCALGTAPRAIDPGEIAILSDLASIVMNELELRLLASTDGLTGALARRAFREEAARALALAQRHRHEVSCIAFDLDHFKTINDTHGHAAGDAVLSGTAATCRNLLRQSDLFGRIGGEEFAVLLPHTGRDAALGVAEKLREAIAAQRFDGTDGPFTATASFGIAAAAPSGDIDALLRAADEALYAAKETGRNRCVVNQTGLSAGASLGRRVLKAGSIVFNGGKSVIDCTVRRLSEQGASLAVTSTAGVPERFKLAIEADAFSRACQIARKAGTEIDVQFAA</sequence>
<dbReference type="CDD" id="cd01949">
    <property type="entry name" value="GGDEF"/>
    <property type="match status" value="1"/>
</dbReference>
<reference evidence="5" key="1">
    <citation type="journal article" date="2019" name="Int. J. Syst. Evol. Microbiol.">
        <title>The Global Catalogue of Microorganisms (GCM) 10K type strain sequencing project: providing services to taxonomists for standard genome sequencing and annotation.</title>
        <authorList>
            <consortium name="The Broad Institute Genomics Platform"/>
            <consortium name="The Broad Institute Genome Sequencing Center for Infectious Disease"/>
            <person name="Wu L."/>
            <person name="Ma J."/>
        </authorList>
    </citation>
    <scope>NUCLEOTIDE SEQUENCE [LARGE SCALE GENOMIC DNA]</scope>
    <source>
        <strain evidence="5">CGMCC 1.16326</strain>
    </source>
</reference>
<dbReference type="SMART" id="SM00065">
    <property type="entry name" value="GAF"/>
    <property type="match status" value="1"/>
</dbReference>
<dbReference type="SUPFAM" id="SSF55781">
    <property type="entry name" value="GAF domain-like"/>
    <property type="match status" value="1"/>
</dbReference>
<dbReference type="InterPro" id="IPR029787">
    <property type="entry name" value="Nucleotide_cyclase"/>
</dbReference>
<dbReference type="Pfam" id="PF01590">
    <property type="entry name" value="GAF"/>
    <property type="match status" value="1"/>
</dbReference>
<evidence type="ECO:0000256" key="1">
    <source>
        <dbReference type="ARBA" id="ARBA00012528"/>
    </source>
</evidence>
<evidence type="ECO:0000313" key="4">
    <source>
        <dbReference type="EMBL" id="MFC5394374.1"/>
    </source>
</evidence>
<keyword evidence="4" id="KW-0548">Nucleotidyltransferase</keyword>
<dbReference type="PANTHER" id="PTHR45138:SF9">
    <property type="entry name" value="DIGUANYLATE CYCLASE DGCM-RELATED"/>
    <property type="match status" value="1"/>
</dbReference>
<comment type="catalytic activity">
    <reaction evidence="2">
        <text>2 GTP = 3',3'-c-di-GMP + 2 diphosphate</text>
        <dbReference type="Rhea" id="RHEA:24898"/>
        <dbReference type="ChEBI" id="CHEBI:33019"/>
        <dbReference type="ChEBI" id="CHEBI:37565"/>
        <dbReference type="ChEBI" id="CHEBI:58805"/>
        <dbReference type="EC" id="2.7.7.65"/>
    </reaction>
</comment>
<dbReference type="EC" id="2.7.7.65" evidence="1"/>
<dbReference type="NCBIfam" id="TIGR00254">
    <property type="entry name" value="GGDEF"/>
    <property type="match status" value="1"/>
</dbReference>
<dbReference type="PROSITE" id="PS50887">
    <property type="entry name" value="GGDEF"/>
    <property type="match status" value="1"/>
</dbReference>
<dbReference type="PANTHER" id="PTHR45138">
    <property type="entry name" value="REGULATORY COMPONENTS OF SENSORY TRANSDUCTION SYSTEM"/>
    <property type="match status" value="1"/>
</dbReference>
<keyword evidence="5" id="KW-1185">Reference proteome</keyword>
<dbReference type="InterPro" id="IPR029016">
    <property type="entry name" value="GAF-like_dom_sf"/>
</dbReference>
<dbReference type="Gene3D" id="3.30.70.270">
    <property type="match status" value="1"/>
</dbReference>
<name>A0ABW0HEK2_9HYPH</name>
<dbReference type="EMBL" id="JBHSLV010000030">
    <property type="protein sequence ID" value="MFC5394374.1"/>
    <property type="molecule type" value="Genomic_DNA"/>
</dbReference>
<protein>
    <recommendedName>
        <fullName evidence="1">diguanylate cyclase</fullName>
        <ecNumber evidence="1">2.7.7.65</ecNumber>
    </recommendedName>
</protein>
<dbReference type="InterPro" id="IPR003018">
    <property type="entry name" value="GAF"/>
</dbReference>
<keyword evidence="4" id="KW-0808">Transferase</keyword>
<dbReference type="Gene3D" id="3.30.450.40">
    <property type="match status" value="1"/>
</dbReference>
<evidence type="ECO:0000313" key="5">
    <source>
        <dbReference type="Proteomes" id="UP001596104"/>
    </source>
</evidence>
<dbReference type="SUPFAM" id="SSF55073">
    <property type="entry name" value="Nucleotide cyclase"/>
    <property type="match status" value="1"/>
</dbReference>
<dbReference type="Proteomes" id="UP001596104">
    <property type="component" value="Unassembled WGS sequence"/>
</dbReference>
<dbReference type="InterPro" id="IPR043128">
    <property type="entry name" value="Rev_trsase/Diguanyl_cyclase"/>
</dbReference>
<accession>A0ABW0HEK2</accession>
<evidence type="ECO:0000256" key="2">
    <source>
        <dbReference type="ARBA" id="ARBA00034247"/>
    </source>
</evidence>
<dbReference type="InterPro" id="IPR000160">
    <property type="entry name" value="GGDEF_dom"/>
</dbReference>
<dbReference type="RefSeq" id="WP_291672782.1">
    <property type="nucleotide sequence ID" value="NZ_JBHSLV010000030.1"/>
</dbReference>
<organism evidence="4 5">
    <name type="scientific">Bosea vestrisii</name>
    <dbReference type="NCBI Taxonomy" id="151416"/>
    <lineage>
        <taxon>Bacteria</taxon>
        <taxon>Pseudomonadati</taxon>
        <taxon>Pseudomonadota</taxon>
        <taxon>Alphaproteobacteria</taxon>
        <taxon>Hyphomicrobiales</taxon>
        <taxon>Boseaceae</taxon>
        <taxon>Bosea</taxon>
    </lineage>
</organism>
<dbReference type="GO" id="GO:0052621">
    <property type="term" value="F:diguanylate cyclase activity"/>
    <property type="evidence" value="ECO:0007669"/>
    <property type="project" value="UniProtKB-EC"/>
</dbReference>
<dbReference type="SMART" id="SM00267">
    <property type="entry name" value="GGDEF"/>
    <property type="match status" value="1"/>
</dbReference>
<proteinExistence type="predicted"/>
<dbReference type="Pfam" id="PF00990">
    <property type="entry name" value="GGDEF"/>
    <property type="match status" value="1"/>
</dbReference>
<comment type="caution">
    <text evidence="4">The sequence shown here is derived from an EMBL/GenBank/DDBJ whole genome shotgun (WGS) entry which is preliminary data.</text>
</comment>
<dbReference type="InterPro" id="IPR050469">
    <property type="entry name" value="Diguanylate_Cyclase"/>
</dbReference>
<evidence type="ECO:0000259" key="3">
    <source>
        <dbReference type="PROSITE" id="PS50887"/>
    </source>
</evidence>
<gene>
    <name evidence="4" type="ORF">ACFPPC_17170</name>
</gene>
<feature type="domain" description="GGDEF" evidence="3">
    <location>
        <begin position="195"/>
        <end position="327"/>
    </location>
</feature>